<name>A0A6J7HGV3_9ZZZZ</name>
<sequence>MYQPAARPRPVGARTFTPSPATRSSGSSANARLMFVAWVTASGATSVARVIRRPATSSTPTPNGAPKRTADGPDTTVGRGARASPSKRYAGS</sequence>
<feature type="compositionally biased region" description="Polar residues" evidence="1">
    <location>
        <begin position="16"/>
        <end position="29"/>
    </location>
</feature>
<proteinExistence type="predicted"/>
<protein>
    <submittedName>
        <fullName evidence="2">Unannotated protein</fullName>
    </submittedName>
</protein>
<accession>A0A6J7HGV3</accession>
<reference evidence="2" key="1">
    <citation type="submission" date="2020-05" db="EMBL/GenBank/DDBJ databases">
        <authorList>
            <person name="Chiriac C."/>
            <person name="Salcher M."/>
            <person name="Ghai R."/>
            <person name="Kavagutti S V."/>
        </authorList>
    </citation>
    <scope>NUCLEOTIDE SEQUENCE</scope>
</reference>
<feature type="region of interest" description="Disordered" evidence="1">
    <location>
        <begin position="1"/>
        <end position="29"/>
    </location>
</feature>
<gene>
    <name evidence="2" type="ORF">UFOPK3564_01728</name>
</gene>
<feature type="region of interest" description="Disordered" evidence="1">
    <location>
        <begin position="46"/>
        <end position="92"/>
    </location>
</feature>
<evidence type="ECO:0000313" key="2">
    <source>
        <dbReference type="EMBL" id="CAB4919074.1"/>
    </source>
</evidence>
<organism evidence="2">
    <name type="scientific">freshwater metagenome</name>
    <dbReference type="NCBI Taxonomy" id="449393"/>
    <lineage>
        <taxon>unclassified sequences</taxon>
        <taxon>metagenomes</taxon>
        <taxon>ecological metagenomes</taxon>
    </lineage>
</organism>
<dbReference type="AlphaFoldDB" id="A0A6J7HGV3"/>
<dbReference type="EMBL" id="CAFBMK010000096">
    <property type="protein sequence ID" value="CAB4919074.1"/>
    <property type="molecule type" value="Genomic_DNA"/>
</dbReference>
<evidence type="ECO:0000256" key="1">
    <source>
        <dbReference type="SAM" id="MobiDB-lite"/>
    </source>
</evidence>